<evidence type="ECO:0000256" key="2">
    <source>
        <dbReference type="ARBA" id="ARBA00022741"/>
    </source>
</evidence>
<keyword evidence="2 5" id="KW-0547">Nucleotide-binding</keyword>
<dbReference type="InterPro" id="IPR000719">
    <property type="entry name" value="Prot_kinase_dom"/>
</dbReference>
<evidence type="ECO:0000256" key="6">
    <source>
        <dbReference type="SAM" id="MobiDB-lite"/>
    </source>
</evidence>
<sequence length="464" mass="47788">MYGGGKLPPRLCALRGALMNAPVVAGDVIAEKYRVDRVLGGGAMAMVVGASHLSQPQQVAIKLLLDDRRRGVSERLLEEARAAALLKGEHVVRVLDAGRLGSGVPYVVMEHLEGRDLAEVLRERGTLDIPEALDYVLQACVAVAEAHASGIVHRGLEPASLFLAGAPDGATILKVRDFGLWEELPGVREGDPGSPGQAGELPRAALYASPEQVRQSDDVDASADLWSLGAILYHLLTGQPPFEATSFADLSLRVAGADPELPSAIRGDIPPAIERVLLCCLEKDPERRPANVAELAIALAPFAPVASQAYAERAARILGATLPPRPRASLPTIGLGLNAAPLSGPRSAPLSGPRSAPLSGPRSAPLSGPRSGPRSAPPPSGPRSQESVLPSVPAPALAAEHAAPDRGTRRARVGLIAAIASLIAILALAAARSASPTERPADRPASAAPPAAPGDAASRPAAAP</sequence>
<dbReference type="PROSITE" id="PS50011">
    <property type="entry name" value="PROTEIN_KINASE_DOM"/>
    <property type="match status" value="1"/>
</dbReference>
<dbReference type="PANTHER" id="PTHR43289">
    <property type="entry name" value="MITOGEN-ACTIVATED PROTEIN KINASE KINASE KINASE 20-RELATED"/>
    <property type="match status" value="1"/>
</dbReference>
<reference evidence="8 9" key="1">
    <citation type="submission" date="2015-09" db="EMBL/GenBank/DDBJ databases">
        <title>Sorangium comparison.</title>
        <authorList>
            <person name="Zaburannyi N."/>
            <person name="Bunk B."/>
            <person name="Overmann J."/>
            <person name="Mueller R."/>
        </authorList>
    </citation>
    <scope>NUCLEOTIDE SEQUENCE [LARGE SCALE GENOMIC DNA]</scope>
    <source>
        <strain evidence="8 9">So ce26</strain>
    </source>
</reference>
<keyword evidence="1 8" id="KW-0808">Transferase</keyword>
<dbReference type="PROSITE" id="PS00107">
    <property type="entry name" value="PROTEIN_KINASE_ATP"/>
    <property type="match status" value="1"/>
</dbReference>
<evidence type="ECO:0000256" key="5">
    <source>
        <dbReference type="PROSITE-ProRule" id="PRU10141"/>
    </source>
</evidence>
<feature type="domain" description="Protein kinase" evidence="7">
    <location>
        <begin position="33"/>
        <end position="303"/>
    </location>
</feature>
<evidence type="ECO:0000313" key="9">
    <source>
        <dbReference type="Proteomes" id="UP000238348"/>
    </source>
</evidence>
<feature type="region of interest" description="Disordered" evidence="6">
    <location>
        <begin position="344"/>
        <end position="391"/>
    </location>
</feature>
<evidence type="ECO:0000256" key="1">
    <source>
        <dbReference type="ARBA" id="ARBA00022679"/>
    </source>
</evidence>
<keyword evidence="3 8" id="KW-0418">Kinase</keyword>
<dbReference type="InterPro" id="IPR017441">
    <property type="entry name" value="Protein_kinase_ATP_BS"/>
</dbReference>
<dbReference type="PANTHER" id="PTHR43289:SF6">
    <property type="entry name" value="SERINE_THREONINE-PROTEIN KINASE NEKL-3"/>
    <property type="match status" value="1"/>
</dbReference>
<dbReference type="EMBL" id="CP012673">
    <property type="protein sequence ID" value="AUX40236.1"/>
    <property type="molecule type" value="Genomic_DNA"/>
</dbReference>
<accession>A0A2L0ELQ9</accession>
<feature type="compositionally biased region" description="Low complexity" evidence="6">
    <location>
        <begin position="443"/>
        <end position="464"/>
    </location>
</feature>
<name>A0A2L0ELQ9_SORCE</name>
<feature type="binding site" evidence="5">
    <location>
        <position position="62"/>
    </location>
    <ligand>
        <name>ATP</name>
        <dbReference type="ChEBI" id="CHEBI:30616"/>
    </ligand>
</feature>
<evidence type="ECO:0000259" key="7">
    <source>
        <dbReference type="PROSITE" id="PS50011"/>
    </source>
</evidence>
<organism evidence="8 9">
    <name type="scientific">Sorangium cellulosum</name>
    <name type="common">Polyangium cellulosum</name>
    <dbReference type="NCBI Taxonomy" id="56"/>
    <lineage>
        <taxon>Bacteria</taxon>
        <taxon>Pseudomonadati</taxon>
        <taxon>Myxococcota</taxon>
        <taxon>Polyangia</taxon>
        <taxon>Polyangiales</taxon>
        <taxon>Polyangiaceae</taxon>
        <taxon>Sorangium</taxon>
    </lineage>
</organism>
<dbReference type="Gene3D" id="3.30.200.20">
    <property type="entry name" value="Phosphorylase Kinase, domain 1"/>
    <property type="match status" value="1"/>
</dbReference>
<gene>
    <name evidence="8" type="ORF">SOCE26_016350</name>
</gene>
<dbReference type="GO" id="GO:0005524">
    <property type="term" value="F:ATP binding"/>
    <property type="evidence" value="ECO:0007669"/>
    <property type="project" value="UniProtKB-UniRule"/>
</dbReference>
<dbReference type="SUPFAM" id="SSF56112">
    <property type="entry name" value="Protein kinase-like (PK-like)"/>
    <property type="match status" value="1"/>
</dbReference>
<feature type="region of interest" description="Disordered" evidence="6">
    <location>
        <begin position="431"/>
        <end position="464"/>
    </location>
</feature>
<keyword evidence="4 5" id="KW-0067">ATP-binding</keyword>
<evidence type="ECO:0000256" key="4">
    <source>
        <dbReference type="ARBA" id="ARBA00022840"/>
    </source>
</evidence>
<dbReference type="Gene3D" id="1.10.510.10">
    <property type="entry name" value="Transferase(Phosphotransferase) domain 1"/>
    <property type="match status" value="1"/>
</dbReference>
<dbReference type="GO" id="GO:0004674">
    <property type="term" value="F:protein serine/threonine kinase activity"/>
    <property type="evidence" value="ECO:0007669"/>
    <property type="project" value="UniProtKB-EC"/>
</dbReference>
<dbReference type="EC" id="2.7.11.1" evidence="8"/>
<feature type="compositionally biased region" description="Low complexity" evidence="6">
    <location>
        <begin position="344"/>
        <end position="374"/>
    </location>
</feature>
<dbReference type="AlphaFoldDB" id="A0A2L0ELQ9"/>
<dbReference type="InterPro" id="IPR011009">
    <property type="entry name" value="Kinase-like_dom_sf"/>
</dbReference>
<proteinExistence type="predicted"/>
<feature type="compositionally biased region" description="Low complexity" evidence="6">
    <location>
        <begin position="382"/>
        <end position="391"/>
    </location>
</feature>
<dbReference type="Pfam" id="PF00069">
    <property type="entry name" value="Pkinase"/>
    <property type="match status" value="1"/>
</dbReference>
<evidence type="ECO:0000256" key="3">
    <source>
        <dbReference type="ARBA" id="ARBA00022777"/>
    </source>
</evidence>
<evidence type="ECO:0000313" key="8">
    <source>
        <dbReference type="EMBL" id="AUX40236.1"/>
    </source>
</evidence>
<protein>
    <submittedName>
        <fullName evidence="8">Protein kinase</fullName>
        <ecNumber evidence="8">2.7.11.1</ecNumber>
    </submittedName>
</protein>
<dbReference type="CDD" id="cd14014">
    <property type="entry name" value="STKc_PknB_like"/>
    <property type="match status" value="1"/>
</dbReference>
<dbReference type="Proteomes" id="UP000238348">
    <property type="component" value="Chromosome"/>
</dbReference>